<evidence type="ECO:0000313" key="1">
    <source>
        <dbReference type="EMBL" id="CDI02967.1"/>
    </source>
</evidence>
<name>W6M5E9_9GAMM</name>
<comment type="caution">
    <text evidence="1">The sequence shown here is derived from an EMBL/GenBank/DDBJ whole genome shotgun (WGS) entry which is preliminary data.</text>
</comment>
<dbReference type="RefSeq" id="WP_171820453.1">
    <property type="nucleotide sequence ID" value="NZ_CBTJ020000043.1"/>
</dbReference>
<evidence type="ECO:0000313" key="2">
    <source>
        <dbReference type="Proteomes" id="UP000035760"/>
    </source>
</evidence>
<reference evidence="1" key="2">
    <citation type="submission" date="2014-03" db="EMBL/GenBank/DDBJ databases">
        <title>Candidatus Competibacter-lineage genomes retrieved from metagenomes reveal functional metabolic diversity.</title>
        <authorList>
            <person name="McIlroy S.J."/>
            <person name="Albertsen M."/>
            <person name="Andresen E.K."/>
            <person name="Saunders A.M."/>
            <person name="Kristiansen R."/>
            <person name="Stokholm-Bjerregaard M."/>
            <person name="Nielsen K.L."/>
            <person name="Nielsen P.H."/>
        </authorList>
    </citation>
    <scope>NUCLEOTIDE SEQUENCE</scope>
    <source>
        <strain evidence="1">Run_A_D11</strain>
    </source>
</reference>
<dbReference type="STRING" id="1400863.BN873_360061"/>
<accession>W6M5E9</accession>
<gene>
    <name evidence="1" type="ORF">BN873_360061</name>
</gene>
<sequence>MIHSPASDGSQEKTRVALEAMRAYFIATDQARPRQERQRLAREWLAAIRRLRSPNHTQ</sequence>
<dbReference type="Proteomes" id="UP000035760">
    <property type="component" value="Unassembled WGS sequence"/>
</dbReference>
<reference evidence="1" key="1">
    <citation type="submission" date="2013-07" db="EMBL/GenBank/DDBJ databases">
        <authorList>
            <person name="McIlroy S."/>
        </authorList>
    </citation>
    <scope>NUCLEOTIDE SEQUENCE [LARGE SCALE GENOMIC DNA]</scope>
    <source>
        <strain evidence="1">Run_A_D11</strain>
    </source>
</reference>
<dbReference type="AlphaFoldDB" id="W6M5E9"/>
<proteinExistence type="predicted"/>
<keyword evidence="2" id="KW-1185">Reference proteome</keyword>
<organism evidence="1 2">
    <name type="scientific">Candidatus Competibacter denitrificans Run_A_D11</name>
    <dbReference type="NCBI Taxonomy" id="1400863"/>
    <lineage>
        <taxon>Bacteria</taxon>
        <taxon>Pseudomonadati</taxon>
        <taxon>Pseudomonadota</taxon>
        <taxon>Gammaproteobacteria</taxon>
        <taxon>Candidatus Competibacteraceae</taxon>
        <taxon>Candidatus Competibacter</taxon>
    </lineage>
</organism>
<protein>
    <submittedName>
        <fullName evidence="1">Uncharacterized protein</fullName>
    </submittedName>
</protein>
<dbReference type="EMBL" id="CBTJ020000043">
    <property type="protein sequence ID" value="CDI02967.1"/>
    <property type="molecule type" value="Genomic_DNA"/>
</dbReference>